<dbReference type="EMBL" id="CP009416">
    <property type="protein sequence ID" value="AJD91237.1"/>
    <property type="molecule type" value="Genomic_DNA"/>
</dbReference>
<evidence type="ECO:0008006" key="3">
    <source>
        <dbReference type="Google" id="ProtNLM"/>
    </source>
</evidence>
<keyword evidence="2" id="KW-1185">Reference proteome</keyword>
<gene>
    <name evidence="1" type="ORF">JMA_19200</name>
</gene>
<proteinExistence type="predicted"/>
<dbReference type="Proteomes" id="UP000031449">
    <property type="component" value="Chromosome"/>
</dbReference>
<dbReference type="OrthoDB" id="2435352at2"/>
<dbReference type="AlphaFoldDB" id="A0A0B5ARG8"/>
<name>A0A0B5ARG8_9BACL</name>
<dbReference type="Pfam" id="PF14005">
    <property type="entry name" value="YpjP"/>
    <property type="match status" value="1"/>
</dbReference>
<protein>
    <recommendedName>
        <fullName evidence="3">YpjP-like protein</fullName>
    </recommendedName>
</protein>
<evidence type="ECO:0000313" key="1">
    <source>
        <dbReference type="EMBL" id="AJD91237.1"/>
    </source>
</evidence>
<evidence type="ECO:0000313" key="2">
    <source>
        <dbReference type="Proteomes" id="UP000031449"/>
    </source>
</evidence>
<reference evidence="1 2" key="1">
    <citation type="submission" date="2014-08" db="EMBL/GenBank/DDBJ databases">
        <title>Complete genome of a marine bacteria Jeotgalibacillus malaysiensis.</title>
        <authorList>
            <person name="Yaakop A.S."/>
            <person name="Chan K.-G."/>
            <person name="Goh K.M."/>
        </authorList>
    </citation>
    <scope>NUCLEOTIDE SEQUENCE [LARGE SCALE GENOMIC DNA]</scope>
    <source>
        <strain evidence="1 2">D5</strain>
    </source>
</reference>
<dbReference type="STRING" id="1508404.JMA_19200"/>
<sequence length="191" mass="22008">MPNWLKKSFVVLISILTFGMISPQDLLAWNNQKSDNHDVIPDHIEVSSLPELSREQSAEQLISQAREITASKLGDRILPRIESDFESEVLPKIEEIIIDLLDTYPEEEIHDIAISPVIGKGDGERIFHIMDTKSNDEILYFHVRKDRPPLEGYSFNFHYHSIEDGFETHHELAEVYWGKDTPAKFGSEQIH</sequence>
<dbReference type="InterPro" id="IPR025616">
    <property type="entry name" value="YpjP"/>
</dbReference>
<accession>A0A0B5ARG8</accession>
<dbReference type="KEGG" id="jeo:JMA_19200"/>
<organism evidence="1 2">
    <name type="scientific">Jeotgalibacillus malaysiensis</name>
    <dbReference type="NCBI Taxonomy" id="1508404"/>
    <lineage>
        <taxon>Bacteria</taxon>
        <taxon>Bacillati</taxon>
        <taxon>Bacillota</taxon>
        <taxon>Bacilli</taxon>
        <taxon>Bacillales</taxon>
        <taxon>Caryophanaceae</taxon>
        <taxon>Jeotgalibacillus</taxon>
    </lineage>
</organism>
<dbReference type="BioCyc" id="JESP1508404:G14D9-11175-MONOMER"/>
<dbReference type="HOGENOM" id="CLU_117995_0_0_9"/>